<dbReference type="EMBL" id="BKCJ010010055">
    <property type="protein sequence ID" value="GEU89870.1"/>
    <property type="molecule type" value="Genomic_DNA"/>
</dbReference>
<sequence length="191" mass="20287">RVPSGRTSNALSIPRVDKNIIDEHYHKLSKYGLHTLFMRSMNTVGARATGAAPGIKLIGNSTWRAGGRPGRHDKLLTLDTSSTQGKVSSIPTVLSWDSSVSLEGFLPFILLLVIIVVVSIVVVTVILVVVGEGRKKSQGSNIGDSENTRDEGKTVGRAIGACGGISDSLLVALYACMTFIYGSSWKGKMAS</sequence>
<feature type="non-terminal residue" evidence="2">
    <location>
        <position position="1"/>
    </location>
</feature>
<gene>
    <name evidence="2" type="ORF">Tci_061848</name>
</gene>
<evidence type="ECO:0000256" key="1">
    <source>
        <dbReference type="SAM" id="Phobius"/>
    </source>
</evidence>
<keyword evidence="1" id="KW-0472">Membrane</keyword>
<reference evidence="2" key="1">
    <citation type="journal article" date="2019" name="Sci. Rep.">
        <title>Draft genome of Tanacetum cinerariifolium, the natural source of mosquito coil.</title>
        <authorList>
            <person name="Yamashiro T."/>
            <person name="Shiraishi A."/>
            <person name="Satake H."/>
            <person name="Nakayama K."/>
        </authorList>
    </citation>
    <scope>NUCLEOTIDE SEQUENCE</scope>
</reference>
<comment type="caution">
    <text evidence="2">The sequence shown here is derived from an EMBL/GenBank/DDBJ whole genome shotgun (WGS) entry which is preliminary data.</text>
</comment>
<keyword evidence="1" id="KW-1133">Transmembrane helix</keyword>
<name>A0A6L2NUJ9_TANCI</name>
<protein>
    <submittedName>
        <fullName evidence="2">Uncharacterized protein</fullName>
    </submittedName>
</protein>
<keyword evidence="1" id="KW-0812">Transmembrane</keyword>
<accession>A0A6L2NUJ9</accession>
<dbReference type="AlphaFoldDB" id="A0A6L2NUJ9"/>
<proteinExistence type="predicted"/>
<evidence type="ECO:0000313" key="2">
    <source>
        <dbReference type="EMBL" id="GEU89870.1"/>
    </source>
</evidence>
<feature type="transmembrane region" description="Helical" evidence="1">
    <location>
        <begin position="158"/>
        <end position="181"/>
    </location>
</feature>
<organism evidence="2">
    <name type="scientific">Tanacetum cinerariifolium</name>
    <name type="common">Dalmatian daisy</name>
    <name type="synonym">Chrysanthemum cinerariifolium</name>
    <dbReference type="NCBI Taxonomy" id="118510"/>
    <lineage>
        <taxon>Eukaryota</taxon>
        <taxon>Viridiplantae</taxon>
        <taxon>Streptophyta</taxon>
        <taxon>Embryophyta</taxon>
        <taxon>Tracheophyta</taxon>
        <taxon>Spermatophyta</taxon>
        <taxon>Magnoliopsida</taxon>
        <taxon>eudicotyledons</taxon>
        <taxon>Gunneridae</taxon>
        <taxon>Pentapetalae</taxon>
        <taxon>asterids</taxon>
        <taxon>campanulids</taxon>
        <taxon>Asterales</taxon>
        <taxon>Asteraceae</taxon>
        <taxon>Asteroideae</taxon>
        <taxon>Anthemideae</taxon>
        <taxon>Anthemidinae</taxon>
        <taxon>Tanacetum</taxon>
    </lineage>
</organism>
<feature type="transmembrane region" description="Helical" evidence="1">
    <location>
        <begin position="105"/>
        <end position="130"/>
    </location>
</feature>